<accession>A0AA36CAN6</accession>
<feature type="non-terminal residue" evidence="2">
    <location>
        <position position="1"/>
    </location>
</feature>
<feature type="compositionally biased region" description="Polar residues" evidence="1">
    <location>
        <begin position="433"/>
        <end position="461"/>
    </location>
</feature>
<feature type="region of interest" description="Disordered" evidence="1">
    <location>
        <begin position="70"/>
        <end position="108"/>
    </location>
</feature>
<feature type="compositionally biased region" description="Low complexity" evidence="1">
    <location>
        <begin position="361"/>
        <end position="372"/>
    </location>
</feature>
<evidence type="ECO:0000256" key="1">
    <source>
        <dbReference type="SAM" id="MobiDB-lite"/>
    </source>
</evidence>
<dbReference type="Proteomes" id="UP001177023">
    <property type="component" value="Unassembled WGS sequence"/>
</dbReference>
<dbReference type="AlphaFoldDB" id="A0AA36CAN6"/>
<reference evidence="2" key="1">
    <citation type="submission" date="2023-06" db="EMBL/GenBank/DDBJ databases">
        <authorList>
            <person name="Delattre M."/>
        </authorList>
    </citation>
    <scope>NUCLEOTIDE SEQUENCE</scope>
    <source>
        <strain evidence="2">AF72</strain>
    </source>
</reference>
<keyword evidence="3" id="KW-1185">Reference proteome</keyword>
<feature type="region of interest" description="Disordered" evidence="1">
    <location>
        <begin position="392"/>
        <end position="416"/>
    </location>
</feature>
<organism evidence="2 3">
    <name type="scientific">Mesorhabditis spiculigera</name>
    <dbReference type="NCBI Taxonomy" id="96644"/>
    <lineage>
        <taxon>Eukaryota</taxon>
        <taxon>Metazoa</taxon>
        <taxon>Ecdysozoa</taxon>
        <taxon>Nematoda</taxon>
        <taxon>Chromadorea</taxon>
        <taxon>Rhabditida</taxon>
        <taxon>Rhabditina</taxon>
        <taxon>Rhabditomorpha</taxon>
        <taxon>Rhabditoidea</taxon>
        <taxon>Rhabditidae</taxon>
        <taxon>Mesorhabditinae</taxon>
        <taxon>Mesorhabditis</taxon>
    </lineage>
</organism>
<name>A0AA36CAN6_9BILA</name>
<feature type="compositionally biased region" description="Basic and acidic residues" evidence="1">
    <location>
        <begin position="200"/>
        <end position="213"/>
    </location>
</feature>
<feature type="region of interest" description="Disordered" evidence="1">
    <location>
        <begin position="433"/>
        <end position="499"/>
    </location>
</feature>
<sequence length="588" mass="63215">MGVNDPTRRYEQIMGRPVKTTRITDKMCPEPEGGQMLVAPEMAQLKYSVELPLGEPVDFDWEQQFATTPQQPIPLNFQPVTGADKPALPPKSPTSASSSSSSSADLRGPLNVGIRVSAQRRGNLGHLLIRNAVEIHFDQSTNRPNAELKGTLKSASKLPGNPPQIVELVFRSPRTARSPNSPAKSGHASPTVSPNTQTAREIEKRKEKEKEEASSESPSEADPSVCPVTGVSIERLRAASPAERSRNTVSTVSLGRPSRSPRTRLSSVRTAYRDLSGLGGQRTPASKQEEVVNCSTKSGARRLSTGFPTGHLPGGTGSPSQSKKKPSPAKSHASTSRSSNSFCKTTRFASKPIGYPPPKPTSQHSSSTSSKSSKCRSTRFAAVPSVLKSLKSLSTSARRTPKKKGSISQAPLDETQPISDAINEAIGVSCASSPRTQLTQATQTEPGNNSAARDTSATTPANRVAKRHDLNKTGPVSPLKLNQQQQPQREPEPTTVNPNISIVKTDQGNRLRVLVRVDGSQAAVNVSGLRAKVIVRASGDLKPTNVVVRPVDKKFLVHFASESFFLTPRLPHPTHALLADRLHRFFTS</sequence>
<feature type="compositionally biased region" description="Polar residues" evidence="1">
    <location>
        <begin position="337"/>
        <end position="348"/>
    </location>
</feature>
<evidence type="ECO:0000313" key="3">
    <source>
        <dbReference type="Proteomes" id="UP001177023"/>
    </source>
</evidence>
<dbReference type="EMBL" id="CATQJA010000901">
    <property type="protein sequence ID" value="CAJ0564677.1"/>
    <property type="molecule type" value="Genomic_DNA"/>
</dbReference>
<feature type="compositionally biased region" description="Polar residues" evidence="1">
    <location>
        <begin position="175"/>
        <end position="199"/>
    </location>
</feature>
<feature type="compositionally biased region" description="Low complexity" evidence="1">
    <location>
        <begin position="95"/>
        <end position="104"/>
    </location>
</feature>
<gene>
    <name evidence="2" type="ORF">MSPICULIGERA_LOCUS3350</name>
</gene>
<feature type="region of interest" description="Disordered" evidence="1">
    <location>
        <begin position="174"/>
        <end position="380"/>
    </location>
</feature>
<protein>
    <submittedName>
        <fullName evidence="2">Uncharacterized protein</fullName>
    </submittedName>
</protein>
<feature type="compositionally biased region" description="Low complexity" evidence="1">
    <location>
        <begin position="253"/>
        <end position="270"/>
    </location>
</feature>
<evidence type="ECO:0000313" key="2">
    <source>
        <dbReference type="EMBL" id="CAJ0564677.1"/>
    </source>
</evidence>
<comment type="caution">
    <text evidence="2">The sequence shown here is derived from an EMBL/GenBank/DDBJ whole genome shotgun (WGS) entry which is preliminary data.</text>
</comment>
<proteinExistence type="predicted"/>